<accession>A0A813EG59</accession>
<sequence length="97" mass="11062">MEDENRIADQVWQDEQFFEGEDFHAEGGEEGEEDLDIATLIAAIPHLDLLDWMAKDDFGYYERLGGIRSEAEIVPRLTIGLEATAYSSSVRKRIQEV</sequence>
<keyword evidence="2" id="KW-1185">Reference proteome</keyword>
<protein>
    <submittedName>
        <fullName evidence="1">Uncharacterized protein</fullName>
    </submittedName>
</protein>
<evidence type="ECO:0000313" key="2">
    <source>
        <dbReference type="Proteomes" id="UP000654075"/>
    </source>
</evidence>
<proteinExistence type="predicted"/>
<dbReference type="AlphaFoldDB" id="A0A813EG59"/>
<organism evidence="1 2">
    <name type="scientific">Polarella glacialis</name>
    <name type="common">Dinoflagellate</name>
    <dbReference type="NCBI Taxonomy" id="89957"/>
    <lineage>
        <taxon>Eukaryota</taxon>
        <taxon>Sar</taxon>
        <taxon>Alveolata</taxon>
        <taxon>Dinophyceae</taxon>
        <taxon>Suessiales</taxon>
        <taxon>Suessiaceae</taxon>
        <taxon>Polarella</taxon>
    </lineage>
</organism>
<name>A0A813EG59_POLGL</name>
<feature type="non-terminal residue" evidence="1">
    <location>
        <position position="97"/>
    </location>
</feature>
<reference evidence="1" key="1">
    <citation type="submission" date="2021-02" db="EMBL/GenBank/DDBJ databases">
        <authorList>
            <person name="Dougan E. K."/>
            <person name="Rhodes N."/>
            <person name="Thang M."/>
            <person name="Chan C."/>
        </authorList>
    </citation>
    <scope>NUCLEOTIDE SEQUENCE</scope>
</reference>
<dbReference type="EMBL" id="CAJNNV010012826">
    <property type="protein sequence ID" value="CAE8601131.1"/>
    <property type="molecule type" value="Genomic_DNA"/>
</dbReference>
<dbReference type="Proteomes" id="UP000654075">
    <property type="component" value="Unassembled WGS sequence"/>
</dbReference>
<evidence type="ECO:0000313" key="1">
    <source>
        <dbReference type="EMBL" id="CAE8601131.1"/>
    </source>
</evidence>
<gene>
    <name evidence="1" type="ORF">PGLA1383_LOCUS19428</name>
</gene>
<comment type="caution">
    <text evidence="1">The sequence shown here is derived from an EMBL/GenBank/DDBJ whole genome shotgun (WGS) entry which is preliminary data.</text>
</comment>